<protein>
    <submittedName>
        <fullName evidence="4">Uncharacterized protein</fullName>
    </submittedName>
</protein>
<evidence type="ECO:0000256" key="1">
    <source>
        <dbReference type="SAM" id="MobiDB-lite"/>
    </source>
</evidence>
<evidence type="ECO:0000313" key="4">
    <source>
        <dbReference type="EMBL" id="QKZ07595.1"/>
    </source>
</evidence>
<name>A0A7D5DCN7_9PSED</name>
<feature type="domain" description="Bacterial toxin 46" evidence="2">
    <location>
        <begin position="328"/>
        <end position="484"/>
    </location>
</feature>
<sequence length="489" mass="53166">MDFSSRIPSWAEIERNLNHRFSDFHHTLDHGLSSASSGLHATWNGVSQRLEHGASHVYAQLGGQRIEVVRQALQQSYPLIRHDLTHRWASLHIEDIVDVLLDLVKQVVLILGCSVTLGSIAGGVAGGVLGAGVGAAPGAAAGAGIGLEIGNLILLGLGLSAIAEYFYDGLPACLETLQNGIVTAWRVDNKTSGSRLEPGGGHASTRQARINQAARELARGQEQLVMLLLTAIVTYLTRGQVKGALASSAEGIAARSALLQQQISERRLADWLARNEQQLLAERSLQPRTSAPVKQAEEPIRLQPKAETAKPVEPLPPTAEPAKPQLSRREYLNQRYQRTGDINRDINIRANREVAANFFKEQGYSARDAASYMNGLDFDYPVQVQTFNSSKNLWQYQSPGAPQGNWYSLSPTVQPTQLGINPMGTNRALNIIEPKVLNSYQTADKIQVLRSTSAKVIDTWSVKGQPFPAEGGAQQLFSNQKTLFNPGSP</sequence>
<evidence type="ECO:0000259" key="3">
    <source>
        <dbReference type="Pfam" id="PF21724"/>
    </source>
</evidence>
<keyword evidence="5" id="KW-1185">Reference proteome</keyword>
<dbReference type="KEGG" id="pez:HWQ56_04915"/>
<proteinExistence type="predicted"/>
<dbReference type="Pfam" id="PF21724">
    <property type="entry name" value="DUF6861"/>
    <property type="match status" value="1"/>
</dbReference>
<dbReference type="Pfam" id="PF15538">
    <property type="entry name" value="Ntox46"/>
    <property type="match status" value="1"/>
</dbReference>
<organism evidence="4 5">
    <name type="scientific">Pseudomonas eucalypticola</name>
    <dbReference type="NCBI Taxonomy" id="2599595"/>
    <lineage>
        <taxon>Bacteria</taxon>
        <taxon>Pseudomonadati</taxon>
        <taxon>Pseudomonadota</taxon>
        <taxon>Gammaproteobacteria</taxon>
        <taxon>Pseudomonadales</taxon>
        <taxon>Pseudomonadaceae</taxon>
        <taxon>Pseudomonas</taxon>
    </lineage>
</organism>
<feature type="region of interest" description="Disordered" evidence="1">
    <location>
        <begin position="283"/>
        <end position="325"/>
    </location>
</feature>
<dbReference type="Proteomes" id="UP000509568">
    <property type="component" value="Chromosome"/>
</dbReference>
<feature type="domain" description="NAD(+)--protein-arginine ADP-ribosyltransferase Tre1-like N-terminal" evidence="3">
    <location>
        <begin position="69"/>
        <end position="276"/>
    </location>
</feature>
<dbReference type="InterPro" id="IPR028238">
    <property type="entry name" value="Ntox46"/>
</dbReference>
<evidence type="ECO:0000259" key="2">
    <source>
        <dbReference type="Pfam" id="PF15538"/>
    </source>
</evidence>
<dbReference type="EMBL" id="CP056030">
    <property type="protein sequence ID" value="QKZ07595.1"/>
    <property type="molecule type" value="Genomic_DNA"/>
</dbReference>
<gene>
    <name evidence="4" type="ORF">HWQ56_04915</name>
</gene>
<dbReference type="AlphaFoldDB" id="A0A7D5DCN7"/>
<accession>A0A7D5DCN7</accession>
<dbReference type="InterPro" id="IPR049195">
    <property type="entry name" value="Tre1-like_N"/>
</dbReference>
<evidence type="ECO:0000313" key="5">
    <source>
        <dbReference type="Proteomes" id="UP000509568"/>
    </source>
</evidence>
<reference evidence="4 5" key="1">
    <citation type="submission" date="2020-06" db="EMBL/GenBank/DDBJ databases">
        <title>Pseudomonas eucalypticola sp. nov., an endophyte of Eucalyptus dunnii leaves with biocontrol ability of eucalyptus leaf blight.</title>
        <authorList>
            <person name="Liu Y."/>
            <person name="Song Z."/>
            <person name="Zeng H."/>
            <person name="Lu M."/>
            <person name="Wang X."/>
            <person name="Lian X."/>
            <person name="Zhang Q."/>
        </authorList>
    </citation>
    <scope>NUCLEOTIDE SEQUENCE [LARGE SCALE GENOMIC DNA]</scope>
    <source>
        <strain evidence="4 5">NP-1</strain>
    </source>
</reference>